<evidence type="ECO:0000313" key="2">
    <source>
        <dbReference type="Proteomes" id="UP000002663"/>
    </source>
</evidence>
<accession>A0AAN1VRJ4</accession>
<evidence type="ECO:0000313" key="1">
    <source>
        <dbReference type="EMBL" id="BAK95149.1"/>
    </source>
</evidence>
<sequence>MKLKITNPEFTLSKEEVLFLEVPDNTRPVEFKKIAQEQLLSWLEFDVEEVSE</sequence>
<protein>
    <submittedName>
        <fullName evidence="1">Uncharacterized protein</fullName>
    </submittedName>
</protein>
<proteinExistence type="predicted"/>
<gene>
    <name evidence="1" type="ordered locus">TEH_18220</name>
</gene>
<dbReference type="RefSeq" id="WP_014125191.1">
    <property type="nucleotide sequence ID" value="NC_016052.1"/>
</dbReference>
<reference evidence="1 2" key="1">
    <citation type="submission" date="2011-01" db="EMBL/GenBank/DDBJ databases">
        <title>Whole genome sequence of Tetragenococcus halophilus NBRC 12172.</title>
        <authorList>
            <person name="Nakazawa H."/>
            <person name="Omata S."/>
            <person name="Koga C."/>
            <person name="Watanabe Y."/>
            <person name="Katano Y."/>
            <person name="Ito N."/>
            <person name="Tsukatani N."/>
            <person name="Ankai A."/>
            <person name="Oguchi A."/>
            <person name="Fukui S."/>
            <person name="Yashiro I."/>
            <person name="Kamata S."/>
            <person name="Hashimoto Y."/>
            <person name="Yamazaki J."/>
            <person name="Taguchi H."/>
            <person name="Tanaka A."/>
            <person name="Koyama T."/>
            <person name="Ichige A."/>
            <person name="Hanya Y."/>
            <person name="Tanikawa S."/>
            <person name="Yamazaki S."/>
            <person name="Fujita N."/>
        </authorList>
    </citation>
    <scope>NUCLEOTIDE SEQUENCE [LARGE SCALE GENOMIC DNA]</scope>
    <source>
        <strain evidence="2">DSM 20338 / JCM 20259 / NCIMB 9735 / NBRC 12172</strain>
    </source>
</reference>
<name>A0AAN1VRJ4_TETHN</name>
<dbReference type="Proteomes" id="UP000002663">
    <property type="component" value="Chromosome"/>
</dbReference>
<dbReference type="EMBL" id="AP012046">
    <property type="protein sequence ID" value="BAK95149.1"/>
    <property type="molecule type" value="Genomic_DNA"/>
</dbReference>
<dbReference type="KEGG" id="thl:TEH_18220"/>
<dbReference type="AlphaFoldDB" id="A0AAN1VRJ4"/>
<organism evidence="1 2">
    <name type="scientific">Tetragenococcus halophilus (strain DSM 20338 / JCM 20259 / NCIMB 9735 / NBRC 12172)</name>
    <name type="common">Pediococcus halophilus</name>
    <dbReference type="NCBI Taxonomy" id="945021"/>
    <lineage>
        <taxon>Bacteria</taxon>
        <taxon>Bacillati</taxon>
        <taxon>Bacillota</taxon>
        <taxon>Bacilli</taxon>
        <taxon>Lactobacillales</taxon>
        <taxon>Enterococcaceae</taxon>
        <taxon>Tetragenococcus</taxon>
    </lineage>
</organism>